<sequence length="159" mass="17968">MPLYPPNQKRKTQNFIRLAGAFFTVGGGVALLREFFIEDLFRLSWAVDSGLLLLLGVLFLERVKLKDAYFSMDTDYIRYRLTLVGRERELSWNMLKGIRVSEHVVLFEMNDGQSLAMRLGNIQDPLVALHVARSLQLVALEKGIIVNGVKTGTIKAADK</sequence>
<accession>A0ABW4WSV9</accession>
<evidence type="ECO:0000256" key="1">
    <source>
        <dbReference type="SAM" id="Phobius"/>
    </source>
</evidence>
<evidence type="ECO:0000313" key="2">
    <source>
        <dbReference type="EMBL" id="MFD2065852.1"/>
    </source>
</evidence>
<dbReference type="RefSeq" id="WP_229962273.1">
    <property type="nucleotide sequence ID" value="NZ_JAJJWI010000020.1"/>
</dbReference>
<keyword evidence="3" id="KW-1185">Reference proteome</keyword>
<name>A0ABW4WSV9_9BACT</name>
<evidence type="ECO:0000313" key="3">
    <source>
        <dbReference type="Proteomes" id="UP001597369"/>
    </source>
</evidence>
<dbReference type="Proteomes" id="UP001597369">
    <property type="component" value="Unassembled WGS sequence"/>
</dbReference>
<protein>
    <recommendedName>
        <fullName evidence="4">DUF304 domain-containing protein</fullName>
    </recommendedName>
</protein>
<organism evidence="2 3">
    <name type="scientific">Pontibacter silvestris</name>
    <dbReference type="NCBI Taxonomy" id="2305183"/>
    <lineage>
        <taxon>Bacteria</taxon>
        <taxon>Pseudomonadati</taxon>
        <taxon>Bacteroidota</taxon>
        <taxon>Cytophagia</taxon>
        <taxon>Cytophagales</taxon>
        <taxon>Hymenobacteraceae</taxon>
        <taxon>Pontibacter</taxon>
    </lineage>
</organism>
<gene>
    <name evidence="2" type="ORF">ACFSKU_03080</name>
</gene>
<keyword evidence="1" id="KW-1133">Transmembrane helix</keyword>
<dbReference type="EMBL" id="JBHUHV010000011">
    <property type="protein sequence ID" value="MFD2065852.1"/>
    <property type="molecule type" value="Genomic_DNA"/>
</dbReference>
<keyword evidence="1" id="KW-0472">Membrane</keyword>
<evidence type="ECO:0008006" key="4">
    <source>
        <dbReference type="Google" id="ProtNLM"/>
    </source>
</evidence>
<feature type="transmembrane region" description="Helical" evidence="1">
    <location>
        <begin position="15"/>
        <end position="37"/>
    </location>
</feature>
<comment type="caution">
    <text evidence="2">The sequence shown here is derived from an EMBL/GenBank/DDBJ whole genome shotgun (WGS) entry which is preliminary data.</text>
</comment>
<proteinExistence type="predicted"/>
<reference evidence="3" key="1">
    <citation type="journal article" date="2019" name="Int. J. Syst. Evol. Microbiol.">
        <title>The Global Catalogue of Microorganisms (GCM) 10K type strain sequencing project: providing services to taxonomists for standard genome sequencing and annotation.</title>
        <authorList>
            <consortium name="The Broad Institute Genomics Platform"/>
            <consortium name="The Broad Institute Genome Sequencing Center for Infectious Disease"/>
            <person name="Wu L."/>
            <person name="Ma J."/>
        </authorList>
    </citation>
    <scope>NUCLEOTIDE SEQUENCE [LARGE SCALE GENOMIC DNA]</scope>
    <source>
        <strain evidence="3">JCM 16545</strain>
    </source>
</reference>
<keyword evidence="1" id="KW-0812">Transmembrane</keyword>